<dbReference type="GeneTree" id="ENSGT00940000163716"/>
<keyword evidence="2 9" id="KW-0479">Metal-binding</keyword>
<dbReference type="Proteomes" id="UP000694388">
    <property type="component" value="Unplaced"/>
</dbReference>
<dbReference type="Gene3D" id="2.60.120.290">
    <property type="entry name" value="Spermadhesin, CUB domain"/>
    <property type="match status" value="1"/>
</dbReference>
<keyword evidence="7" id="KW-1015">Disulfide bond</keyword>
<evidence type="ECO:0000313" key="13">
    <source>
        <dbReference type="Proteomes" id="UP000694388"/>
    </source>
</evidence>
<organism evidence="12 13">
    <name type="scientific">Eptatretus burgeri</name>
    <name type="common">Inshore hagfish</name>
    <dbReference type="NCBI Taxonomy" id="7764"/>
    <lineage>
        <taxon>Eukaryota</taxon>
        <taxon>Metazoa</taxon>
        <taxon>Chordata</taxon>
        <taxon>Craniata</taxon>
        <taxon>Vertebrata</taxon>
        <taxon>Cyclostomata</taxon>
        <taxon>Myxini</taxon>
        <taxon>Myxiniformes</taxon>
        <taxon>Myxinidae</taxon>
        <taxon>Eptatretinae</taxon>
        <taxon>Eptatretus</taxon>
    </lineage>
</organism>
<dbReference type="Gene3D" id="3.40.390.10">
    <property type="entry name" value="Collagenase (Catalytic Domain)"/>
    <property type="match status" value="1"/>
</dbReference>
<evidence type="ECO:0000313" key="12">
    <source>
        <dbReference type="Ensembl" id="ENSEBUP00000018378.1"/>
    </source>
</evidence>
<dbReference type="Ensembl" id="ENSEBUT00000018954.1">
    <property type="protein sequence ID" value="ENSEBUP00000018378.1"/>
    <property type="gene ID" value="ENSEBUG00000011470.1"/>
</dbReference>
<evidence type="ECO:0000259" key="10">
    <source>
        <dbReference type="PROSITE" id="PS01180"/>
    </source>
</evidence>
<evidence type="ECO:0000259" key="11">
    <source>
        <dbReference type="PROSITE" id="PS51864"/>
    </source>
</evidence>
<sequence length="224" mass="24660">MCSDGNQQVNPKLIVVCVQVKNTTLRRKIPNNLVGPYDYYSVMHYPATMFSTNGNPTIVATSPNVDTMGNEEGVSEGDIVKINNLYCRVGETQQAKRMVLPTVIKESVCNVSLDGNEGEVLSPGYPGKYPNRQDCYSHISTKPGTRISLTFYSMNVEFRTASCPYDYVAVYDGTSTESLQLGKFCGWTAPQPVTSTGSVLLVYFHSDFSLRGTGFQASYISLHT</sequence>
<evidence type="ECO:0000256" key="8">
    <source>
        <dbReference type="PROSITE-ProRule" id="PRU00059"/>
    </source>
</evidence>
<evidence type="ECO:0000256" key="3">
    <source>
        <dbReference type="ARBA" id="ARBA00022737"/>
    </source>
</evidence>
<keyword evidence="4 9" id="KW-0378">Hydrolase</keyword>
<dbReference type="SUPFAM" id="SSF49854">
    <property type="entry name" value="Spermadhesin, CUB domain"/>
    <property type="match status" value="1"/>
</dbReference>
<dbReference type="InterPro" id="IPR001506">
    <property type="entry name" value="Peptidase_M12A"/>
</dbReference>
<comment type="cofactor">
    <cofactor evidence="9">
        <name>Zn(2+)</name>
        <dbReference type="ChEBI" id="CHEBI:29105"/>
    </cofactor>
    <text evidence="9">Binds 1 zinc ion per subunit.</text>
</comment>
<evidence type="ECO:0000256" key="5">
    <source>
        <dbReference type="ARBA" id="ARBA00022833"/>
    </source>
</evidence>
<dbReference type="AlphaFoldDB" id="A0A8C4WXX0"/>
<dbReference type="SUPFAM" id="SSF55486">
    <property type="entry name" value="Metalloproteases ('zincins'), catalytic domain"/>
    <property type="match status" value="1"/>
</dbReference>
<evidence type="ECO:0000256" key="4">
    <source>
        <dbReference type="ARBA" id="ARBA00022801"/>
    </source>
</evidence>
<keyword evidence="3" id="KW-0677">Repeat</keyword>
<evidence type="ECO:0000256" key="6">
    <source>
        <dbReference type="ARBA" id="ARBA00023049"/>
    </source>
</evidence>
<comment type="caution">
    <text evidence="8">Lacks conserved residue(s) required for the propagation of feature annotation.</text>
</comment>
<evidence type="ECO:0000256" key="9">
    <source>
        <dbReference type="RuleBase" id="RU361183"/>
    </source>
</evidence>
<dbReference type="EC" id="3.4.24.-" evidence="9"/>
<feature type="domain" description="Peptidase M12A" evidence="11">
    <location>
        <begin position="1"/>
        <end position="88"/>
    </location>
</feature>
<dbReference type="InterPro" id="IPR035914">
    <property type="entry name" value="Sperma_CUB_dom_sf"/>
</dbReference>
<dbReference type="GO" id="GO:0046872">
    <property type="term" value="F:metal ion binding"/>
    <property type="evidence" value="ECO:0007669"/>
    <property type="project" value="UniProtKB-KW"/>
</dbReference>
<dbReference type="FunFam" id="2.60.120.290:FF:000013">
    <property type="entry name" value="Membrane frizzled-related protein"/>
    <property type="match status" value="1"/>
</dbReference>
<dbReference type="PROSITE" id="PS01180">
    <property type="entry name" value="CUB"/>
    <property type="match status" value="1"/>
</dbReference>
<dbReference type="SMART" id="SM00042">
    <property type="entry name" value="CUB"/>
    <property type="match status" value="1"/>
</dbReference>
<dbReference type="GO" id="GO:0004222">
    <property type="term" value="F:metalloendopeptidase activity"/>
    <property type="evidence" value="ECO:0007669"/>
    <property type="project" value="UniProtKB-UniRule"/>
</dbReference>
<dbReference type="PANTHER" id="PTHR24251">
    <property type="entry name" value="OVOCHYMASE-RELATED"/>
    <property type="match status" value="1"/>
</dbReference>
<evidence type="ECO:0000256" key="7">
    <source>
        <dbReference type="ARBA" id="ARBA00023157"/>
    </source>
</evidence>
<dbReference type="InterPro" id="IPR000859">
    <property type="entry name" value="CUB_dom"/>
</dbReference>
<evidence type="ECO:0000256" key="1">
    <source>
        <dbReference type="ARBA" id="ARBA00022670"/>
    </source>
</evidence>
<reference evidence="12" key="1">
    <citation type="submission" date="2025-08" db="UniProtKB">
        <authorList>
            <consortium name="Ensembl"/>
        </authorList>
    </citation>
    <scope>IDENTIFICATION</scope>
</reference>
<reference evidence="12" key="2">
    <citation type="submission" date="2025-09" db="UniProtKB">
        <authorList>
            <consortium name="Ensembl"/>
        </authorList>
    </citation>
    <scope>IDENTIFICATION</scope>
</reference>
<name>A0A8C4WXX0_EPTBU</name>
<keyword evidence="1 9" id="KW-0645">Protease</keyword>
<dbReference type="Pfam" id="PF01400">
    <property type="entry name" value="Astacin"/>
    <property type="match status" value="1"/>
</dbReference>
<dbReference type="PANTHER" id="PTHR24251:SF37">
    <property type="entry name" value="CUB DOMAIN-CONTAINING PROTEIN"/>
    <property type="match status" value="1"/>
</dbReference>
<keyword evidence="6 9" id="KW-0482">Metalloprotease</keyword>
<keyword evidence="5 9" id="KW-0862">Zinc</keyword>
<accession>A0A8C4WXX0</accession>
<dbReference type="Pfam" id="PF00431">
    <property type="entry name" value="CUB"/>
    <property type="match status" value="1"/>
</dbReference>
<dbReference type="GO" id="GO:0006508">
    <property type="term" value="P:proteolysis"/>
    <property type="evidence" value="ECO:0007669"/>
    <property type="project" value="UniProtKB-KW"/>
</dbReference>
<dbReference type="InterPro" id="IPR024079">
    <property type="entry name" value="MetalloPept_cat_dom_sf"/>
</dbReference>
<feature type="domain" description="CUB" evidence="10">
    <location>
        <begin position="109"/>
        <end position="222"/>
    </location>
</feature>
<protein>
    <recommendedName>
        <fullName evidence="9">Metalloendopeptidase</fullName>
        <ecNumber evidence="9">3.4.24.-</ecNumber>
    </recommendedName>
</protein>
<evidence type="ECO:0000256" key="2">
    <source>
        <dbReference type="ARBA" id="ARBA00022723"/>
    </source>
</evidence>
<dbReference type="PROSITE" id="PS51864">
    <property type="entry name" value="ASTACIN"/>
    <property type="match status" value="1"/>
</dbReference>
<dbReference type="PRINTS" id="PR00480">
    <property type="entry name" value="ASTACIN"/>
</dbReference>
<proteinExistence type="predicted"/>
<dbReference type="CDD" id="cd00041">
    <property type="entry name" value="CUB"/>
    <property type="match status" value="1"/>
</dbReference>
<keyword evidence="13" id="KW-1185">Reference proteome</keyword>